<keyword evidence="1" id="KW-1133">Transmembrane helix</keyword>
<protein>
    <submittedName>
        <fullName evidence="2">Uncharacterized protein</fullName>
    </submittedName>
</protein>
<feature type="transmembrane region" description="Helical" evidence="1">
    <location>
        <begin position="12"/>
        <end position="32"/>
    </location>
</feature>
<evidence type="ECO:0000256" key="1">
    <source>
        <dbReference type="SAM" id="Phobius"/>
    </source>
</evidence>
<organism evidence="2 3">
    <name type="scientific">Sphingobacterium multivorum</name>
    <dbReference type="NCBI Taxonomy" id="28454"/>
    <lineage>
        <taxon>Bacteria</taxon>
        <taxon>Pseudomonadati</taxon>
        <taxon>Bacteroidota</taxon>
        <taxon>Sphingobacteriia</taxon>
        <taxon>Sphingobacteriales</taxon>
        <taxon>Sphingobacteriaceae</taxon>
        <taxon>Sphingobacterium</taxon>
    </lineage>
</organism>
<keyword evidence="1" id="KW-0472">Membrane</keyword>
<keyword evidence="1" id="KW-0812">Transmembrane</keyword>
<accession>A0A2X2IN24</accession>
<evidence type="ECO:0000313" key="3">
    <source>
        <dbReference type="Proteomes" id="UP000251241"/>
    </source>
</evidence>
<feature type="transmembrane region" description="Helical" evidence="1">
    <location>
        <begin position="78"/>
        <end position="101"/>
    </location>
</feature>
<reference evidence="2 3" key="1">
    <citation type="submission" date="2018-06" db="EMBL/GenBank/DDBJ databases">
        <authorList>
            <consortium name="Pathogen Informatics"/>
            <person name="Doyle S."/>
        </authorList>
    </citation>
    <scope>NUCLEOTIDE SEQUENCE [LARGE SCALE GENOMIC DNA]</scope>
    <source>
        <strain evidence="2 3">NCTC11343</strain>
    </source>
</reference>
<dbReference type="Proteomes" id="UP000251241">
    <property type="component" value="Unassembled WGS sequence"/>
</dbReference>
<gene>
    <name evidence="2" type="ORF">NCTC11343_00166</name>
</gene>
<dbReference type="AlphaFoldDB" id="A0A2X2IN24"/>
<evidence type="ECO:0000313" key="2">
    <source>
        <dbReference type="EMBL" id="SPZ83647.1"/>
    </source>
</evidence>
<sequence length="102" mass="12053">MKINKKVVPTIYILTYVCLIVMNFIAIEHQAIKGCFSQLLADFFHLGQKFDGFQIFRIYLFGNPWILGLFYYGFKIKWIVYCFIASNILIFVSLLQCYMKLT</sequence>
<feature type="transmembrane region" description="Helical" evidence="1">
    <location>
        <begin position="52"/>
        <end position="71"/>
    </location>
</feature>
<proteinExistence type="predicted"/>
<name>A0A2X2IN24_SPHMU</name>
<dbReference type="EMBL" id="UAUU01000002">
    <property type="protein sequence ID" value="SPZ83647.1"/>
    <property type="molecule type" value="Genomic_DNA"/>
</dbReference>